<feature type="signal peptide" evidence="4">
    <location>
        <begin position="1"/>
        <end position="23"/>
    </location>
</feature>
<comment type="subcellular location">
    <subcellularLocation>
        <location evidence="1">Secreted</location>
    </subcellularLocation>
</comment>
<evidence type="ECO:0000259" key="5">
    <source>
        <dbReference type="PROSITE" id="PS50842"/>
    </source>
</evidence>
<sequence length="127" mass="13221">MAAKVAFLLAAAMFMGLVSVLHAIEGTATFYTTYTPSACYGNQNNGKMIAAASDELWAGGKICGKIFTVRCVRGTNAVPNPCHGGTITVKIVDHCPGCNGTLDLSKEAFAAIGNPVAGKIVIDYHQV</sequence>
<evidence type="ECO:0000256" key="4">
    <source>
        <dbReference type="SAM" id="SignalP"/>
    </source>
</evidence>
<keyword evidence="2" id="KW-0964">Secreted</keyword>
<dbReference type="Pfam" id="PF03330">
    <property type="entry name" value="DPBB_1"/>
    <property type="match status" value="1"/>
</dbReference>
<evidence type="ECO:0000256" key="3">
    <source>
        <dbReference type="ARBA" id="ARBA00022729"/>
    </source>
</evidence>
<dbReference type="InterPro" id="IPR007112">
    <property type="entry name" value="Expansin/allergen_DPBB_dom"/>
</dbReference>
<dbReference type="PANTHER" id="PTHR47295:SF14">
    <property type="entry name" value="OS06G0688300 PROTEIN"/>
    <property type="match status" value="1"/>
</dbReference>
<evidence type="ECO:0000313" key="7">
    <source>
        <dbReference type="Proteomes" id="UP000729402"/>
    </source>
</evidence>
<proteinExistence type="predicted"/>
<dbReference type="PROSITE" id="PS50842">
    <property type="entry name" value="EXPANSIN_EG45"/>
    <property type="match status" value="1"/>
</dbReference>
<name>A0A8J5WLV9_ZIZPA</name>
<dbReference type="Proteomes" id="UP000729402">
    <property type="component" value="Unassembled WGS sequence"/>
</dbReference>
<reference evidence="6" key="2">
    <citation type="submission" date="2021-02" db="EMBL/GenBank/DDBJ databases">
        <authorList>
            <person name="Kimball J.A."/>
            <person name="Haas M.W."/>
            <person name="Macchietto M."/>
            <person name="Kono T."/>
            <person name="Duquette J."/>
            <person name="Shao M."/>
        </authorList>
    </citation>
    <scope>NUCLEOTIDE SEQUENCE</scope>
    <source>
        <tissue evidence="6">Fresh leaf tissue</tissue>
    </source>
</reference>
<dbReference type="FunFam" id="2.40.40.10:FF:000005">
    <property type="entry name" value="Barwin-related endoglucanase"/>
    <property type="match status" value="1"/>
</dbReference>
<gene>
    <name evidence="6" type="ORF">GUJ93_ZPchr0011g27027</name>
</gene>
<dbReference type="InterPro" id="IPR044206">
    <property type="entry name" value="EGC1/2"/>
</dbReference>
<evidence type="ECO:0000256" key="2">
    <source>
        <dbReference type="ARBA" id="ARBA00022525"/>
    </source>
</evidence>
<dbReference type="PANTHER" id="PTHR47295">
    <property type="entry name" value="EG45-LIKE DOMAIN CONTAINING PROTEIN 1-RELATED"/>
    <property type="match status" value="1"/>
</dbReference>
<dbReference type="GO" id="GO:0009627">
    <property type="term" value="P:systemic acquired resistance"/>
    <property type="evidence" value="ECO:0007669"/>
    <property type="project" value="InterPro"/>
</dbReference>
<feature type="chain" id="PRO_5035288847" description="Expansin-like EG45 domain-containing protein" evidence="4">
    <location>
        <begin position="24"/>
        <end position="127"/>
    </location>
</feature>
<dbReference type="SMART" id="SM00837">
    <property type="entry name" value="DPBB_1"/>
    <property type="match status" value="1"/>
</dbReference>
<dbReference type="GO" id="GO:0048046">
    <property type="term" value="C:apoplast"/>
    <property type="evidence" value="ECO:0007669"/>
    <property type="project" value="InterPro"/>
</dbReference>
<dbReference type="CDD" id="cd22269">
    <property type="entry name" value="DPBB_EG45-like"/>
    <property type="match status" value="1"/>
</dbReference>
<dbReference type="AlphaFoldDB" id="A0A8J5WLV9"/>
<reference evidence="6" key="1">
    <citation type="journal article" date="2021" name="bioRxiv">
        <title>Whole Genome Assembly and Annotation of Northern Wild Rice, Zizania palustris L., Supports a Whole Genome Duplication in the Zizania Genus.</title>
        <authorList>
            <person name="Haas M."/>
            <person name="Kono T."/>
            <person name="Macchietto M."/>
            <person name="Millas R."/>
            <person name="McGilp L."/>
            <person name="Shao M."/>
            <person name="Duquette J."/>
            <person name="Hirsch C.N."/>
            <person name="Kimball J."/>
        </authorList>
    </citation>
    <scope>NUCLEOTIDE SEQUENCE</scope>
    <source>
        <tissue evidence="6">Fresh leaf tissue</tissue>
    </source>
</reference>
<dbReference type="EMBL" id="JAAALK010000081">
    <property type="protein sequence ID" value="KAG8090936.1"/>
    <property type="molecule type" value="Genomic_DNA"/>
</dbReference>
<dbReference type="OrthoDB" id="406505at2759"/>
<keyword evidence="7" id="KW-1185">Reference proteome</keyword>
<protein>
    <recommendedName>
        <fullName evidence="5">Expansin-like EG45 domain-containing protein</fullName>
    </recommendedName>
</protein>
<evidence type="ECO:0000256" key="1">
    <source>
        <dbReference type="ARBA" id="ARBA00004613"/>
    </source>
</evidence>
<comment type="caution">
    <text evidence="6">The sequence shown here is derived from an EMBL/GenBank/DDBJ whole genome shotgun (WGS) entry which is preliminary data.</text>
</comment>
<dbReference type="InterPro" id="IPR009009">
    <property type="entry name" value="RlpA-like_DPBB"/>
</dbReference>
<organism evidence="6 7">
    <name type="scientific">Zizania palustris</name>
    <name type="common">Northern wild rice</name>
    <dbReference type="NCBI Taxonomy" id="103762"/>
    <lineage>
        <taxon>Eukaryota</taxon>
        <taxon>Viridiplantae</taxon>
        <taxon>Streptophyta</taxon>
        <taxon>Embryophyta</taxon>
        <taxon>Tracheophyta</taxon>
        <taxon>Spermatophyta</taxon>
        <taxon>Magnoliopsida</taxon>
        <taxon>Liliopsida</taxon>
        <taxon>Poales</taxon>
        <taxon>Poaceae</taxon>
        <taxon>BOP clade</taxon>
        <taxon>Oryzoideae</taxon>
        <taxon>Oryzeae</taxon>
        <taxon>Zizaniinae</taxon>
        <taxon>Zizania</taxon>
    </lineage>
</organism>
<feature type="domain" description="Expansin-like EG45" evidence="5">
    <location>
        <begin position="26"/>
        <end position="127"/>
    </location>
</feature>
<accession>A0A8J5WLV9</accession>
<keyword evidence="3 4" id="KW-0732">Signal</keyword>
<evidence type="ECO:0000313" key="6">
    <source>
        <dbReference type="EMBL" id="KAG8090936.1"/>
    </source>
</evidence>